<feature type="transmembrane region" description="Helical" evidence="1">
    <location>
        <begin position="117"/>
        <end position="137"/>
    </location>
</feature>
<dbReference type="Proteomes" id="UP000002417">
    <property type="component" value="Chromosome"/>
</dbReference>
<keyword evidence="1" id="KW-1133">Transmembrane helix</keyword>
<feature type="transmembrane region" description="Helical" evidence="1">
    <location>
        <begin position="341"/>
        <end position="362"/>
    </location>
</feature>
<dbReference type="KEGG" id="xau:Xaut_3309"/>
<reference evidence="2 3" key="1">
    <citation type="submission" date="2007-07" db="EMBL/GenBank/DDBJ databases">
        <title>Complete sequence of chromosome of Xanthobacter autotrophicus Py2.</title>
        <authorList>
            <consortium name="US DOE Joint Genome Institute"/>
            <person name="Copeland A."/>
            <person name="Lucas S."/>
            <person name="Lapidus A."/>
            <person name="Barry K."/>
            <person name="Glavina del Rio T."/>
            <person name="Hammon N."/>
            <person name="Israni S."/>
            <person name="Dalin E."/>
            <person name="Tice H."/>
            <person name="Pitluck S."/>
            <person name="Sims D."/>
            <person name="Brettin T."/>
            <person name="Bruce D."/>
            <person name="Detter J.C."/>
            <person name="Han C."/>
            <person name="Tapia R."/>
            <person name="Brainard J."/>
            <person name="Schmutz J."/>
            <person name="Larimer F."/>
            <person name="Land M."/>
            <person name="Hauser L."/>
            <person name="Kyrpides N."/>
            <person name="Kim E."/>
            <person name="Ensigns S.A."/>
            <person name="Richardson P."/>
        </authorList>
    </citation>
    <scope>NUCLEOTIDE SEQUENCE [LARGE SCALE GENOMIC DNA]</scope>
    <source>
        <strain evidence="3">ATCC BAA-1158 / Py2</strain>
    </source>
</reference>
<evidence type="ECO:0000256" key="1">
    <source>
        <dbReference type="SAM" id="Phobius"/>
    </source>
</evidence>
<feature type="transmembrane region" description="Helical" evidence="1">
    <location>
        <begin position="173"/>
        <end position="198"/>
    </location>
</feature>
<evidence type="ECO:0000313" key="2">
    <source>
        <dbReference type="EMBL" id="ABS68538.1"/>
    </source>
</evidence>
<dbReference type="EMBL" id="CP000781">
    <property type="protein sequence ID" value="ABS68538.1"/>
    <property type="molecule type" value="Genomic_DNA"/>
</dbReference>
<feature type="transmembrane region" description="Helical" evidence="1">
    <location>
        <begin position="285"/>
        <end position="305"/>
    </location>
</feature>
<feature type="transmembrane region" description="Helical" evidence="1">
    <location>
        <begin position="210"/>
        <end position="233"/>
    </location>
</feature>
<feature type="transmembrane region" description="Helical" evidence="1">
    <location>
        <begin position="15"/>
        <end position="35"/>
    </location>
</feature>
<feature type="transmembrane region" description="Helical" evidence="1">
    <location>
        <begin position="253"/>
        <end position="278"/>
    </location>
</feature>
<accession>A7IKJ5</accession>
<keyword evidence="1" id="KW-0472">Membrane</keyword>
<evidence type="ECO:0000313" key="3">
    <source>
        <dbReference type="Proteomes" id="UP000002417"/>
    </source>
</evidence>
<keyword evidence="1" id="KW-0812">Transmembrane</keyword>
<gene>
    <name evidence="2" type="ordered locus">Xaut_3309</name>
</gene>
<feature type="transmembrane region" description="Helical" evidence="1">
    <location>
        <begin position="91"/>
        <end position="111"/>
    </location>
</feature>
<protein>
    <recommendedName>
        <fullName evidence="4">Glycosyltransferase RgtA/B/C/D-like domain-containing protein</fullName>
    </recommendedName>
</protein>
<dbReference type="HOGENOM" id="CLU_549737_0_0_5"/>
<keyword evidence="3" id="KW-1185">Reference proteome</keyword>
<feature type="transmembrane region" description="Helical" evidence="1">
    <location>
        <begin position="317"/>
        <end position="334"/>
    </location>
</feature>
<dbReference type="AlphaFoldDB" id="A7IKJ5"/>
<evidence type="ECO:0008006" key="4">
    <source>
        <dbReference type="Google" id="ProtNLM"/>
    </source>
</evidence>
<proteinExistence type="predicted"/>
<organism evidence="2 3">
    <name type="scientific">Xanthobacter autotrophicus (strain ATCC BAA-1158 / Py2)</name>
    <dbReference type="NCBI Taxonomy" id="78245"/>
    <lineage>
        <taxon>Bacteria</taxon>
        <taxon>Pseudomonadati</taxon>
        <taxon>Pseudomonadota</taxon>
        <taxon>Alphaproteobacteria</taxon>
        <taxon>Hyphomicrobiales</taxon>
        <taxon>Xanthobacteraceae</taxon>
        <taxon>Xanthobacter</taxon>
    </lineage>
</organism>
<sequence>MRDLVDTVRTFRSHAVGWVVLALAFALLAAIETVLSPHFALWLDELFSLWTTDPALPLKASAGRITGDSNPPLYYALLRFVRAFVAEPTSAILLSNGIALLAASTFVLWISARAGKPLLACLGIAAFALSGPTLFFFQEGRAYFLSNSLVFALAWQAALTVDDPAVQAPPVRLVLLGAAAALSHVFAGLAAGAIAAGLLACGLFGRRRDLVLQGVVLGGSTTVVFGLWLASAIGTVGNIGWIQFSLAHVTTAMLYVVLLAVGNKMLAPLVVFLGYAAWLKRARPLLILFAIAFTVFIALPIAVSFHTPLITGRYWQIGAPALIVLLVFLARAFSMPPATPWGYAAAIGVALYLVVATVKGFASVRFLLGSESAWSGANLVAKLAKDCPSGAVRIKALGFDSALATDLYSVASGLPASAFVTADAAPPLAARDAPCPVIGWGENVTQHDFAPLTAPEADILKTLNVEGSPGDFTIVRHPSGFVVLRAPTPAHSIHSP</sequence>
<name>A7IKJ5_XANP2</name>